<dbReference type="STRING" id="33097.A0A150GZF6"/>
<name>A0A150GZF6_GONPE</name>
<evidence type="ECO:0008006" key="3">
    <source>
        <dbReference type="Google" id="ProtNLM"/>
    </source>
</evidence>
<evidence type="ECO:0000313" key="2">
    <source>
        <dbReference type="Proteomes" id="UP000075714"/>
    </source>
</evidence>
<proteinExistence type="predicted"/>
<comment type="caution">
    <text evidence="1">The sequence shown here is derived from an EMBL/GenBank/DDBJ whole genome shotgun (WGS) entry which is preliminary data.</text>
</comment>
<dbReference type="EMBL" id="LSYV01000004">
    <property type="protein sequence ID" value="KXZ54998.1"/>
    <property type="molecule type" value="Genomic_DNA"/>
</dbReference>
<sequence>MSQRDALPAQYARWALQLQGYNFNVTHRPGLLHQNADALSREHRASAFDGSGARMDEEGDPARPPPALVQYPGVRWPVYAYSRDRPGQPAPAELECMAAAACAVALAERYQEDADLTDPARAFAAAPAAAGQLAGLVHLAGPVPAARAAMWCVHAVCTVVGPGLPVTTASELELDEEMELESAAGLPAAVMMAIGLSMGPPVAGGTTLRAAVKLVRDEGAALRRQQPVTAMSMRLWAGTGQVLGVQH</sequence>
<accession>A0A150GZF6</accession>
<reference evidence="2" key="1">
    <citation type="journal article" date="2016" name="Nat. Commun.">
        <title>The Gonium pectorale genome demonstrates co-option of cell cycle regulation during the evolution of multicellularity.</title>
        <authorList>
            <person name="Hanschen E.R."/>
            <person name="Marriage T.N."/>
            <person name="Ferris P.J."/>
            <person name="Hamaji T."/>
            <person name="Toyoda A."/>
            <person name="Fujiyama A."/>
            <person name="Neme R."/>
            <person name="Noguchi H."/>
            <person name="Minakuchi Y."/>
            <person name="Suzuki M."/>
            <person name="Kawai-Toyooka H."/>
            <person name="Smith D.R."/>
            <person name="Sparks H."/>
            <person name="Anderson J."/>
            <person name="Bakaric R."/>
            <person name="Luria V."/>
            <person name="Karger A."/>
            <person name="Kirschner M.W."/>
            <person name="Durand P.M."/>
            <person name="Michod R.E."/>
            <person name="Nozaki H."/>
            <person name="Olson B.J."/>
        </authorList>
    </citation>
    <scope>NUCLEOTIDE SEQUENCE [LARGE SCALE GENOMIC DNA]</scope>
    <source>
        <strain evidence="2">NIES-2863</strain>
    </source>
</reference>
<evidence type="ECO:0000313" key="1">
    <source>
        <dbReference type="EMBL" id="KXZ54998.1"/>
    </source>
</evidence>
<dbReference type="AlphaFoldDB" id="A0A150GZF6"/>
<dbReference type="Proteomes" id="UP000075714">
    <property type="component" value="Unassembled WGS sequence"/>
</dbReference>
<organism evidence="1 2">
    <name type="scientific">Gonium pectorale</name>
    <name type="common">Green alga</name>
    <dbReference type="NCBI Taxonomy" id="33097"/>
    <lineage>
        <taxon>Eukaryota</taxon>
        <taxon>Viridiplantae</taxon>
        <taxon>Chlorophyta</taxon>
        <taxon>core chlorophytes</taxon>
        <taxon>Chlorophyceae</taxon>
        <taxon>CS clade</taxon>
        <taxon>Chlamydomonadales</taxon>
        <taxon>Volvocaceae</taxon>
        <taxon>Gonium</taxon>
    </lineage>
</organism>
<dbReference type="OrthoDB" id="549620at2759"/>
<protein>
    <recommendedName>
        <fullName evidence="3">Reverse transcriptase RNase H-like domain-containing protein</fullName>
    </recommendedName>
</protein>
<gene>
    <name evidence="1" type="ORF">GPECTOR_3g162</name>
</gene>
<keyword evidence="2" id="KW-1185">Reference proteome</keyword>